<evidence type="ECO:0000256" key="6">
    <source>
        <dbReference type="SAM" id="Coils"/>
    </source>
</evidence>
<protein>
    <recommendedName>
        <fullName evidence="9">Receptor L domain-containing protein</fullName>
    </recommendedName>
</protein>
<dbReference type="AlphaFoldDB" id="A0A315ZGE8"/>
<gene>
    <name evidence="7" type="ORF">BC781_1011037</name>
</gene>
<dbReference type="PANTHER" id="PTHR31018:SF3">
    <property type="entry name" value="RECEPTOR PROTEIN-TYROSINE KINASE"/>
    <property type="match status" value="1"/>
</dbReference>
<evidence type="ECO:0000313" key="8">
    <source>
        <dbReference type="Proteomes" id="UP000245535"/>
    </source>
</evidence>
<evidence type="ECO:0000256" key="4">
    <source>
        <dbReference type="ARBA" id="ARBA00022729"/>
    </source>
</evidence>
<dbReference type="Proteomes" id="UP000245535">
    <property type="component" value="Unassembled WGS sequence"/>
</dbReference>
<proteinExistence type="predicted"/>
<accession>A0A315ZGE8</accession>
<dbReference type="OrthoDB" id="1098431at2"/>
<dbReference type="PANTHER" id="PTHR31018">
    <property type="entry name" value="SPORULATION-SPECIFIC PROTEIN-RELATED"/>
    <property type="match status" value="1"/>
</dbReference>
<evidence type="ECO:0000313" key="7">
    <source>
        <dbReference type="EMBL" id="PWJ44666.1"/>
    </source>
</evidence>
<keyword evidence="6" id="KW-0175">Coiled coil</keyword>
<comment type="caution">
    <text evidence="7">The sequence shown here is derived from an EMBL/GenBank/DDBJ whole genome shotgun (WGS) entry which is preliminary data.</text>
</comment>
<dbReference type="PROSITE" id="PS51257">
    <property type="entry name" value="PROKAR_LIPOPROTEIN"/>
    <property type="match status" value="1"/>
</dbReference>
<evidence type="ECO:0000256" key="1">
    <source>
        <dbReference type="ARBA" id="ARBA00004191"/>
    </source>
</evidence>
<organism evidence="7 8">
    <name type="scientific">Sediminitomix flava</name>
    <dbReference type="NCBI Taxonomy" id="379075"/>
    <lineage>
        <taxon>Bacteria</taxon>
        <taxon>Pseudomonadati</taxon>
        <taxon>Bacteroidota</taxon>
        <taxon>Cytophagia</taxon>
        <taxon>Cytophagales</taxon>
        <taxon>Flammeovirgaceae</taxon>
        <taxon>Sediminitomix</taxon>
    </lineage>
</organism>
<dbReference type="RefSeq" id="WP_109616141.1">
    <property type="nucleotide sequence ID" value="NZ_QGDO01000001.1"/>
</dbReference>
<keyword evidence="5" id="KW-0325">Glycoprotein</keyword>
<comment type="subcellular location">
    <subcellularLocation>
        <location evidence="1">Secreted</location>
        <location evidence="1">Cell wall</location>
    </subcellularLocation>
</comment>
<keyword evidence="4" id="KW-0732">Signal</keyword>
<evidence type="ECO:0000256" key="3">
    <source>
        <dbReference type="ARBA" id="ARBA00022525"/>
    </source>
</evidence>
<dbReference type="SUPFAM" id="SSF52058">
    <property type="entry name" value="L domain-like"/>
    <property type="match status" value="1"/>
</dbReference>
<keyword evidence="2" id="KW-0134">Cell wall</keyword>
<keyword evidence="3" id="KW-0964">Secreted</keyword>
<keyword evidence="8" id="KW-1185">Reference proteome</keyword>
<dbReference type="GO" id="GO:0030313">
    <property type="term" value="C:cell envelope"/>
    <property type="evidence" value="ECO:0007669"/>
    <property type="project" value="UniProtKB-SubCell"/>
</dbReference>
<evidence type="ECO:0008006" key="9">
    <source>
        <dbReference type="Google" id="ProtNLM"/>
    </source>
</evidence>
<dbReference type="EMBL" id="QGDO01000001">
    <property type="protein sequence ID" value="PWJ44666.1"/>
    <property type="molecule type" value="Genomic_DNA"/>
</dbReference>
<evidence type="ECO:0000256" key="2">
    <source>
        <dbReference type="ARBA" id="ARBA00022512"/>
    </source>
</evidence>
<name>A0A315ZGE8_SEDFL</name>
<reference evidence="7 8" key="1">
    <citation type="submission" date="2018-03" db="EMBL/GenBank/DDBJ databases">
        <title>Genomic Encyclopedia of Archaeal and Bacterial Type Strains, Phase II (KMG-II): from individual species to whole genera.</title>
        <authorList>
            <person name="Goeker M."/>
        </authorList>
    </citation>
    <scope>NUCLEOTIDE SEQUENCE [LARGE SCALE GENOMIC DNA]</scope>
    <source>
        <strain evidence="7 8">DSM 28229</strain>
    </source>
</reference>
<evidence type="ECO:0000256" key="5">
    <source>
        <dbReference type="ARBA" id="ARBA00023180"/>
    </source>
</evidence>
<dbReference type="Gene3D" id="3.80.20.20">
    <property type="entry name" value="Receptor L-domain"/>
    <property type="match status" value="1"/>
</dbReference>
<sequence length="534" mass="57166">MRLKNYVIGAALLGLVACNSDELDALKADLKDLQEQVGELEESQEAAMAAAIAALEQQIADLESANSDLTGELSDLTDRMQNEENAIYWGSLNSDVAYESMTEGNVVVMGNVVIRNADDLAKLQSIEVISGSLSVNGTALEALDLAALKTVGMLSIKENAAMTSLSLPSLIGVSNNFELEDNTLLASVELPSLTVVEASLILKNEMAGYEPDAAITDKDGIYNLASLYAVKGDLWVEHLVPMTELLAPALEEVGGSFTLYNNPSLTTVEFDVLKTVGEEFNFIFEGYTGELTALETFNDVTTIGGDITITLPSVTSLLAFESLEAVGVMSGGFGIGFGSSVTYKNITLQGFDGLELLEGFNNVEGAKITLKPRSLAESGAVLSAFEGLKEGDLYVQTYNNNDFDNAYSLTIGGFGEWTKGFVGIDVLNTSVAFSNADAFSKLDMASISGDFNPYTEGTAAVHVKLSKHVVEPTLDMCSINTFLNVTLPDAFYSEYVFQYDEFDFATETVEYIDGYPVPTTALDHTAALGEVVCQ</sequence>
<dbReference type="InterPro" id="IPR036941">
    <property type="entry name" value="Rcpt_L-dom_sf"/>
</dbReference>
<feature type="coiled-coil region" evidence="6">
    <location>
        <begin position="16"/>
        <end position="86"/>
    </location>
</feature>
<dbReference type="InterPro" id="IPR051648">
    <property type="entry name" value="CWI-Assembly_Regulator"/>
</dbReference>